<protein>
    <submittedName>
        <fullName evidence="4">Short-chain dehydrogenase</fullName>
    </submittedName>
</protein>
<dbReference type="Gene3D" id="3.40.50.720">
    <property type="entry name" value="NAD(P)-binding Rossmann-like Domain"/>
    <property type="match status" value="1"/>
</dbReference>
<dbReference type="PANTHER" id="PTHR43976:SF16">
    <property type="entry name" value="SHORT-CHAIN DEHYDROGENASE_REDUCTASE FAMILY PROTEIN"/>
    <property type="match status" value="1"/>
</dbReference>
<evidence type="ECO:0000256" key="2">
    <source>
        <dbReference type="ARBA" id="ARBA00023002"/>
    </source>
</evidence>
<dbReference type="PROSITE" id="PS00061">
    <property type="entry name" value="ADH_SHORT"/>
    <property type="match status" value="1"/>
</dbReference>
<dbReference type="Proteomes" id="UP000035027">
    <property type="component" value="Chromosome"/>
</dbReference>
<name>A0A0F7PWL2_9LACO</name>
<dbReference type="AlphaFoldDB" id="A0A0F7PWL2"/>
<dbReference type="EMBL" id="CP011403">
    <property type="protein sequence ID" value="AKI03604.1"/>
    <property type="molecule type" value="Genomic_DNA"/>
</dbReference>
<organism evidence="4 5">
    <name type="scientific">Ligilactobacillus salivarius str. Ren</name>
    <dbReference type="NCBI Taxonomy" id="1194971"/>
    <lineage>
        <taxon>Bacteria</taxon>
        <taxon>Bacillati</taxon>
        <taxon>Bacillota</taxon>
        <taxon>Bacilli</taxon>
        <taxon>Lactobacillales</taxon>
        <taxon>Lactobacillaceae</taxon>
        <taxon>Ligilactobacillus</taxon>
    </lineage>
</organism>
<evidence type="ECO:0000313" key="4">
    <source>
        <dbReference type="EMBL" id="AKI03604.1"/>
    </source>
</evidence>
<evidence type="ECO:0000256" key="3">
    <source>
        <dbReference type="RuleBase" id="RU000363"/>
    </source>
</evidence>
<comment type="similarity">
    <text evidence="1 3">Belongs to the short-chain dehydrogenases/reductases (SDR) family.</text>
</comment>
<dbReference type="RefSeq" id="WP_047034909.1">
    <property type="nucleotide sequence ID" value="NZ_CP011403.1"/>
</dbReference>
<dbReference type="CDD" id="cd05374">
    <property type="entry name" value="17beta-HSD-like_SDR_c"/>
    <property type="match status" value="1"/>
</dbReference>
<dbReference type="InterPro" id="IPR002347">
    <property type="entry name" value="SDR_fam"/>
</dbReference>
<dbReference type="InterPro" id="IPR051911">
    <property type="entry name" value="SDR_oxidoreductase"/>
</dbReference>
<dbReference type="InterPro" id="IPR036291">
    <property type="entry name" value="NAD(P)-bd_dom_sf"/>
</dbReference>
<dbReference type="InterPro" id="IPR020904">
    <property type="entry name" value="Sc_DH/Rdtase_CS"/>
</dbReference>
<keyword evidence="2" id="KW-0560">Oxidoreductase</keyword>
<dbReference type="Pfam" id="PF00106">
    <property type="entry name" value="adh_short"/>
    <property type="match status" value="1"/>
</dbReference>
<gene>
    <name evidence="4" type="ORF">LsR_00049</name>
</gene>
<dbReference type="SUPFAM" id="SSF51735">
    <property type="entry name" value="NAD(P)-binding Rossmann-fold domains"/>
    <property type="match status" value="1"/>
</dbReference>
<dbReference type="PANTHER" id="PTHR43976">
    <property type="entry name" value="SHORT CHAIN DEHYDROGENASE"/>
    <property type="match status" value="1"/>
</dbReference>
<dbReference type="PRINTS" id="PR00080">
    <property type="entry name" value="SDRFAMILY"/>
</dbReference>
<proteinExistence type="inferred from homology"/>
<evidence type="ECO:0000313" key="5">
    <source>
        <dbReference type="Proteomes" id="UP000035027"/>
    </source>
</evidence>
<accession>A0A0F7PWL2</accession>
<dbReference type="PRINTS" id="PR00081">
    <property type="entry name" value="GDHRDH"/>
</dbReference>
<dbReference type="GO" id="GO:0016491">
    <property type="term" value="F:oxidoreductase activity"/>
    <property type="evidence" value="ECO:0007669"/>
    <property type="project" value="UniProtKB-KW"/>
</dbReference>
<evidence type="ECO:0000256" key="1">
    <source>
        <dbReference type="ARBA" id="ARBA00006484"/>
    </source>
</evidence>
<sequence>MTKEVVIVTGASKGIGFETVLAALNNDMIVVGTSRTPEKLAAKVQEKLPAKVDNFTAMKMDFNEESIKQVVSEVIAKFGRIDVLVNNAGYAILGAFEDMDMAEVRTNFDVNVFGLMSMTQAVLPQMRKQKSGRIINLSSISGSVTGPSQSIYSASKAAVTLMSEALAQGVAPYNIKVTALCPWGVRTDFLDESSLKKPATQGGDYKVVDQTLAGLARLNHNQNGDPALVAQAIMKVVDMPNPPARLYLGAGALMAVQSKIEEIVQVANENLELSQSIDSPAN</sequence>
<dbReference type="PATRIC" id="fig|1194971.3.peg.49"/>
<reference evidence="4 5" key="1">
    <citation type="submission" date="2015-05" db="EMBL/GenBank/DDBJ databases">
        <title>Complete genome sequence of Lactobacillus salivarius Ren, a probiotic strain with antitumor activity.</title>
        <authorList>
            <person name="Sun E."/>
            <person name="Zhao L."/>
            <person name="Liu S."/>
            <person name="Zhang M."/>
            <person name="Guo H."/>
            <person name="Ren F."/>
        </authorList>
    </citation>
    <scope>NUCLEOTIDE SEQUENCE [LARGE SCALE GENOMIC DNA]</scope>
    <source>
        <strain evidence="4 5">Ren</strain>
    </source>
</reference>